<comment type="caution">
    <text evidence="2">The sequence shown here is derived from an EMBL/GenBank/DDBJ whole genome shotgun (WGS) entry which is preliminary data.</text>
</comment>
<evidence type="ECO:0000256" key="1">
    <source>
        <dbReference type="SAM" id="MobiDB-lite"/>
    </source>
</evidence>
<gene>
    <name evidence="2" type="ORF">ABE541_20210</name>
</gene>
<reference evidence="2 3" key="1">
    <citation type="submission" date="2024-04" db="EMBL/GenBank/DDBJ databases">
        <title>WGS of bacteria from Torrens River.</title>
        <authorList>
            <person name="Wyrsch E.R."/>
            <person name="Drigo B."/>
        </authorList>
    </citation>
    <scope>NUCLEOTIDE SEQUENCE [LARGE SCALE GENOMIC DNA]</scope>
    <source>
        <strain evidence="2 3">TWI391</strain>
    </source>
</reference>
<organism evidence="2 3">
    <name type="scientific">Sphingobacterium kitahiroshimense</name>
    <dbReference type="NCBI Taxonomy" id="470446"/>
    <lineage>
        <taxon>Bacteria</taxon>
        <taxon>Pseudomonadati</taxon>
        <taxon>Bacteroidota</taxon>
        <taxon>Sphingobacteriia</taxon>
        <taxon>Sphingobacteriales</taxon>
        <taxon>Sphingobacteriaceae</taxon>
        <taxon>Sphingobacterium</taxon>
    </lineage>
</organism>
<dbReference type="Proteomes" id="UP001409291">
    <property type="component" value="Unassembled WGS sequence"/>
</dbReference>
<proteinExistence type="predicted"/>
<evidence type="ECO:0000313" key="3">
    <source>
        <dbReference type="Proteomes" id="UP001409291"/>
    </source>
</evidence>
<feature type="compositionally biased region" description="Polar residues" evidence="1">
    <location>
        <begin position="1"/>
        <end position="14"/>
    </location>
</feature>
<feature type="region of interest" description="Disordered" evidence="1">
    <location>
        <begin position="1"/>
        <end position="26"/>
    </location>
</feature>
<name>A0ABV0BZ93_9SPHI</name>
<accession>A0ABV0BZ93</accession>
<sequence>MKRQQKNSTGQSGKQPKGRRFASSRMSYGSTAMSCRTAGQIAVNRRSLLGSCCCAGPVRDAHGRRFTTFPRKWYGEKVFGRIRSPKAKKSSSHLATAGGQYADNVL</sequence>
<protein>
    <submittedName>
        <fullName evidence="2">Uncharacterized protein</fullName>
    </submittedName>
</protein>
<feature type="region of interest" description="Disordered" evidence="1">
    <location>
        <begin position="85"/>
        <end position="106"/>
    </location>
</feature>
<dbReference type="EMBL" id="JBDJNQ010000011">
    <property type="protein sequence ID" value="MEN5379603.1"/>
    <property type="molecule type" value="Genomic_DNA"/>
</dbReference>
<keyword evidence="3" id="KW-1185">Reference proteome</keyword>
<dbReference type="RefSeq" id="WP_346582446.1">
    <property type="nucleotide sequence ID" value="NZ_JBDJNQ010000011.1"/>
</dbReference>
<evidence type="ECO:0000313" key="2">
    <source>
        <dbReference type="EMBL" id="MEN5379603.1"/>
    </source>
</evidence>